<accession>A0A7R9BAI6</accession>
<protein>
    <submittedName>
        <fullName evidence="1">Uncharacterized protein</fullName>
    </submittedName>
</protein>
<reference evidence="1" key="1">
    <citation type="submission" date="2020-11" db="EMBL/GenBank/DDBJ databases">
        <authorList>
            <person name="Tran Van P."/>
        </authorList>
    </citation>
    <scope>NUCLEOTIDE SEQUENCE</scope>
</reference>
<dbReference type="EMBL" id="OC028623">
    <property type="protein sequence ID" value="CAD7269560.1"/>
    <property type="molecule type" value="Genomic_DNA"/>
</dbReference>
<proteinExistence type="predicted"/>
<organism evidence="1">
    <name type="scientific">Timema shepardi</name>
    <name type="common">Walking stick</name>
    <dbReference type="NCBI Taxonomy" id="629360"/>
    <lineage>
        <taxon>Eukaryota</taxon>
        <taxon>Metazoa</taxon>
        <taxon>Ecdysozoa</taxon>
        <taxon>Arthropoda</taxon>
        <taxon>Hexapoda</taxon>
        <taxon>Insecta</taxon>
        <taxon>Pterygota</taxon>
        <taxon>Neoptera</taxon>
        <taxon>Polyneoptera</taxon>
        <taxon>Phasmatodea</taxon>
        <taxon>Timematodea</taxon>
        <taxon>Timematoidea</taxon>
        <taxon>Timematidae</taxon>
        <taxon>Timema</taxon>
    </lineage>
</organism>
<dbReference type="AlphaFoldDB" id="A0A7R9BAI6"/>
<evidence type="ECO:0000313" key="1">
    <source>
        <dbReference type="EMBL" id="CAD7269560.1"/>
    </source>
</evidence>
<sequence>MVSFMFRLIFTESCKVINYIYRLK</sequence>
<gene>
    <name evidence="1" type="ORF">TSIB3V08_LOCUS13560</name>
</gene>
<name>A0A7R9BAI6_TIMSH</name>